<evidence type="ECO:0000313" key="2">
    <source>
        <dbReference type="EMBL" id="KAF4505697.1"/>
    </source>
</evidence>
<feature type="region of interest" description="Disordered" evidence="1">
    <location>
        <begin position="25"/>
        <end position="261"/>
    </location>
</feature>
<feature type="region of interest" description="Disordered" evidence="1">
    <location>
        <begin position="291"/>
        <end position="764"/>
    </location>
</feature>
<name>A0A8H4LVN6_9HYPO</name>
<feature type="compositionally biased region" description="Basic and acidic residues" evidence="1">
    <location>
        <begin position="204"/>
        <end position="221"/>
    </location>
</feature>
<sequence>MPDVDLQSGRSNSFRRMMELERAYMIERLQANRPARKPPAAPKPPRRSPEDASLQTRRAKTRSPETADVHNRGTSPPPKRSSTLVVDTGSPAPLPDSTPRRQEQQRQQQQQQQQQQTTTQTTPQTTDDPDKMPPQVVTRPVSPPEKEADEKSICVSPSWEAHGRRRKEKKMEKREKEEAAKTAQAKAKKARLSKQPPPASSTDALRKVEGAVTDSRGRMQDRPANAAIKSPDKETAPRKPRSRSSSFASLIRSPLGFRRQSIEPVAEPEFVGGIKLELERHLANERILNLQAKGDEADLHPALRGKKPGNRSGPLRSPPPPGRPSGEANSRSYPPITRHEKYSRNRALVSPTAPAVPDLGKIDRWRARVGLRPSSQPPTPTSAGPETQPEEVENAGEPEGHEPPANETTGEELVDMEPNPTNAQEPVETPALAATADESHTEQAHHIAFAGILPAHEAKDGQELSIGEPDRPNSGGGASTGYRTAPSTPPPDPPLRSPKRSSLPHADDAVPVPPLPAEAAEAHRVSLNSEASVPEQSARHIEARRSTTARDAVPTSSTDKADTKPAPSDVSREVVRRSLSPMPRSVEAKFSAEAKQKPPPQVSWTARTRNLAASSPDESCSDEFHSPSPPSTPATSRSELDKGLPMVPHGPKGFSFNSTATKVSRDDARPATRATEPADGKGKHEFKDQVLASYREATAASPSLQGRGDHSALVANRSLLPVPNHQGLTTKDKGSASRFSKLSMAPGSQKQSWGAPQLRPTSPRPEAANYLEEARRLPPARSARGAKMRLGPPASFALPGDLPCPPTPRSEGSRPSEASQYLPHLTTPGPGARDREPIAKMFVECCRCKFYHDMPSNLYEAMANPESALSGRDTMGYAGSISMTVKCPWCRHEMSTRCCAGLAAMVYVTERLH</sequence>
<dbReference type="OrthoDB" id="5386674at2759"/>
<dbReference type="Proteomes" id="UP000557566">
    <property type="component" value="Unassembled WGS sequence"/>
</dbReference>
<feature type="region of interest" description="Disordered" evidence="1">
    <location>
        <begin position="778"/>
        <end position="833"/>
    </location>
</feature>
<reference evidence="2 3" key="1">
    <citation type="journal article" date="2020" name="Genome Biol. Evol.">
        <title>A new high-quality draft genome assembly of the Chinese cordyceps Ophiocordyceps sinensis.</title>
        <authorList>
            <person name="Shu R."/>
            <person name="Zhang J."/>
            <person name="Meng Q."/>
            <person name="Zhang H."/>
            <person name="Zhou G."/>
            <person name="Li M."/>
            <person name="Wu P."/>
            <person name="Zhao Y."/>
            <person name="Chen C."/>
            <person name="Qin Q."/>
        </authorList>
    </citation>
    <scope>NUCLEOTIDE SEQUENCE [LARGE SCALE GENOMIC DNA]</scope>
    <source>
        <strain evidence="2 3">IOZ07</strain>
    </source>
</reference>
<feature type="compositionally biased region" description="Basic and acidic residues" evidence="1">
    <location>
        <begin position="62"/>
        <end position="71"/>
    </location>
</feature>
<evidence type="ECO:0000313" key="3">
    <source>
        <dbReference type="Proteomes" id="UP000557566"/>
    </source>
</evidence>
<gene>
    <name evidence="2" type="ORF">G6O67_007616</name>
</gene>
<feature type="compositionally biased region" description="Basic and acidic residues" evidence="1">
    <location>
        <begin position="169"/>
        <end position="180"/>
    </location>
</feature>
<feature type="compositionally biased region" description="Basic and acidic residues" evidence="1">
    <location>
        <begin position="663"/>
        <end position="688"/>
    </location>
</feature>
<dbReference type="EMBL" id="JAAVMX010000008">
    <property type="protein sequence ID" value="KAF4505697.1"/>
    <property type="molecule type" value="Genomic_DNA"/>
</dbReference>
<feature type="compositionally biased region" description="Low complexity" evidence="1">
    <location>
        <begin position="105"/>
        <end position="126"/>
    </location>
</feature>
<feature type="compositionally biased region" description="Polar residues" evidence="1">
    <location>
        <begin position="526"/>
        <end position="535"/>
    </location>
</feature>
<feature type="compositionally biased region" description="Polar residues" evidence="1">
    <location>
        <begin position="602"/>
        <end position="618"/>
    </location>
</feature>
<protein>
    <submittedName>
        <fullName evidence="2">Uncharacterized protein</fullName>
    </submittedName>
</protein>
<keyword evidence="3" id="KW-1185">Reference proteome</keyword>
<dbReference type="AlphaFoldDB" id="A0A8H4LVN6"/>
<organism evidence="2 3">
    <name type="scientific">Ophiocordyceps sinensis</name>
    <dbReference type="NCBI Taxonomy" id="72228"/>
    <lineage>
        <taxon>Eukaryota</taxon>
        <taxon>Fungi</taxon>
        <taxon>Dikarya</taxon>
        <taxon>Ascomycota</taxon>
        <taxon>Pezizomycotina</taxon>
        <taxon>Sordariomycetes</taxon>
        <taxon>Hypocreomycetidae</taxon>
        <taxon>Hypocreales</taxon>
        <taxon>Ophiocordycipitaceae</taxon>
        <taxon>Ophiocordyceps</taxon>
    </lineage>
</organism>
<comment type="caution">
    <text evidence="2">The sequence shown here is derived from an EMBL/GenBank/DDBJ whole genome shotgun (WGS) entry which is preliminary data.</text>
</comment>
<accession>A0A8H4LVN6</accession>
<feature type="compositionally biased region" description="Low complexity" evidence="1">
    <location>
        <begin position="243"/>
        <end position="254"/>
    </location>
</feature>
<evidence type="ECO:0000256" key="1">
    <source>
        <dbReference type="SAM" id="MobiDB-lite"/>
    </source>
</evidence>
<feature type="compositionally biased region" description="Pro residues" evidence="1">
    <location>
        <begin position="487"/>
        <end position="496"/>
    </location>
</feature>
<feature type="compositionally biased region" description="Basic and acidic residues" evidence="1">
    <location>
        <begin position="586"/>
        <end position="596"/>
    </location>
</feature>
<proteinExistence type="predicted"/>